<keyword evidence="2" id="KW-1185">Reference proteome</keyword>
<dbReference type="Proteomes" id="UP000245626">
    <property type="component" value="Unassembled WGS sequence"/>
</dbReference>
<sequence>MSCLSQSTSASSSQQPEGATSLTVGHLTSSRRPSSILQDKPSTLIGRGDDEDSASQETDGIGHRIDSDLGPSGRPISAKGKGKARETNAGLLSPIVARGQDLQTPPSSPHARSRPGDAPNVGSVQPKGKGREKTCTPERAFSMTLETPDILSYHLGLPTPESPPPKPAPCALASPCPKFLPPHIADGSTNPLGCQHSTSSSLHAANLRRASSSKNALGLLKPDLGDPFAIDLSPSDSTNPERETDLGTSKSPPPAQSQIWAERGHNRSIPATRLDECRSSRTDLANSEGRCEADAPCSIPGTSAARRRPPGSVAPRLSRECRSASSGVGGSSLRTGGLSSSSLASWDRDSTFAGLELSHGSSSNTCGRLNSEAPVAETGQEARANMTPHQSISSHAMAASNSGKRSFEDSSITANGSSSFRGNCMGDVCGPESRGCSPSSSNQPRAENSQRPEAALPLTSAPQSFPEPTSPSSANKRHRSEGFFGSSSDRTEASSILEQPSLPASTEATASGEWDESNAPFRIASPSEQPGGSATSPQRRSHPDPISTVFPPAMAGPERLDSVQSEALGVESEQASPFSFGRDGMNRLPSHPERAESPSAVQSEIPRASVALDRHAIIMPRRTRSSLLSNTSTSAPVAEEASRVRDPRPLIQDIEMASSSLDSRSQGLDERGRGAAAANDPPQHRAHEAEEQETGLQRRTRAHPWMQTDTLVATGARNTTETENSNIPPQSSLSSRRSEGLTERLAELQAQVSHTASELAGWRERNTALLRRIRDQSSNGTRAAATAALENYGAHASQQPGTATSPPRVSRHTSVDRDEGSRQGPSLWGELSNEAAESTLTPATNFRGVAEIVEELRSVRNDLSRSIESRRNQNSANEAFVDRAITSGRIASEPSSRRVGAMSADGRLRGPTRLANEAWLGVRNQIESVNAPGPEIGGHSSSIGESPRNNAVWSRGLNSSSRETSADSLLRPIQLADSSPASPDADGQLEAEVLDATAAPRLPGIRSRSPLSLSFGDAATSTEDLSRRGETGRLYDQAGHLTASESQIIDLERPRQTPVGERGSNLEASPLSRVTPSSHQTNTQAANPAQDRDPTSTNTSIHSHPSRSGLRPLALSSRFGRQPRTTGSSTSLDSNYDFLYEGLGSSTRGLGSTSMLSAGSRGRRWFNPREDPEITRSIHSQERAELESFFEDNEEERRPDGMVSNDRRSSSQTLRRRSERGSDRDFNSAREMETERESDLFGIDSASSSPALERRTSEAISPAAHTMDWYEHLRIPQGSEPSRLRRGGHSHDSEQAGSNSLDETHRIPFNESDLLQHIARRRARRIELLTSRSSASSGVDRSAFEGRRSRIYESRSSSSSSAIPVFDRRNDPLFRSRDRDPISQSTNQGSGTSLFSSTSDRLLRRRFDLNLPESGDLDVDGDRDNSTPRRPSDHSITNDRDPGSRTSQSPSYRLDSVRNSSRPGDRTPLSNSSPGRFAYQPHLLSNSRYQSLSGMRELRRRLLAPEEDPESLRETSSQGPETGADADGGSRFGSLGYLGRSGRGLEVGRNRLSTTDGRSTNPAPSSSRSNTNSMAAEVRLSSETLRRQLGLESFMDSLGSSLWDAEDSAMINFFPLPRLLDSLPLSMDIASNPANYLADDEWNDSYENLLRISAQLGDVQPKNAPGHVVNGLPKCRYDKWSGGSCKDVLAEADTGSSETKAGKEKDTHCAICLEEYEKDDMVMSIPTCDHAFHESCLKVRRLFARIVARVRTLFLTVFFCILTWVFVHLALLALFLTSRTHHQTWFESARTCPFCRSDICDSGRTTRQRVDMMLPELNLI</sequence>
<name>A0ACD0NWN9_9BASI</name>
<dbReference type="EMBL" id="KZ819957">
    <property type="protein sequence ID" value="PWN50206.1"/>
    <property type="molecule type" value="Genomic_DNA"/>
</dbReference>
<accession>A0ACD0NWN9</accession>
<evidence type="ECO:0000313" key="2">
    <source>
        <dbReference type="Proteomes" id="UP000245626"/>
    </source>
</evidence>
<reference evidence="1 2" key="1">
    <citation type="journal article" date="2018" name="Mol. Biol. Evol.">
        <title>Broad Genomic Sampling Reveals a Smut Pathogenic Ancestry of the Fungal Clade Ustilaginomycotina.</title>
        <authorList>
            <person name="Kijpornyongpan T."/>
            <person name="Mondo S.J."/>
            <person name="Barry K."/>
            <person name="Sandor L."/>
            <person name="Lee J."/>
            <person name="Lipzen A."/>
            <person name="Pangilinan J."/>
            <person name="LaButti K."/>
            <person name="Hainaut M."/>
            <person name="Henrissat B."/>
            <person name="Grigoriev I.V."/>
            <person name="Spatafora J.W."/>
            <person name="Aime M.C."/>
        </authorList>
    </citation>
    <scope>NUCLEOTIDE SEQUENCE [LARGE SCALE GENOMIC DNA]</scope>
    <source>
        <strain evidence="1 2">SA 807</strain>
    </source>
</reference>
<gene>
    <name evidence="1" type="ORF">IE53DRAFT_106437</name>
</gene>
<evidence type="ECO:0000313" key="1">
    <source>
        <dbReference type="EMBL" id="PWN50206.1"/>
    </source>
</evidence>
<organism evidence="1 2">
    <name type="scientific">Violaceomyces palustris</name>
    <dbReference type="NCBI Taxonomy" id="1673888"/>
    <lineage>
        <taxon>Eukaryota</taxon>
        <taxon>Fungi</taxon>
        <taxon>Dikarya</taxon>
        <taxon>Basidiomycota</taxon>
        <taxon>Ustilaginomycotina</taxon>
        <taxon>Ustilaginomycetes</taxon>
        <taxon>Violaceomycetales</taxon>
        <taxon>Violaceomycetaceae</taxon>
        <taxon>Violaceomyces</taxon>
    </lineage>
</organism>
<proteinExistence type="predicted"/>
<protein>
    <submittedName>
        <fullName evidence="1">Uncharacterized protein</fullName>
    </submittedName>
</protein>